<dbReference type="InterPro" id="IPR006073">
    <property type="entry name" value="GTP-bd"/>
</dbReference>
<comment type="caution">
    <text evidence="4">The sequence shown here is derived from an EMBL/GenBank/DDBJ whole genome shotgun (WGS) entry which is preliminary data.</text>
</comment>
<dbReference type="EMBL" id="CAJOBA010043954">
    <property type="protein sequence ID" value="CAF4157143.1"/>
    <property type="molecule type" value="Genomic_DNA"/>
</dbReference>
<keyword evidence="1" id="KW-0175">Coiled coil</keyword>
<gene>
    <name evidence="4" type="ORF">GPM918_LOCUS11362</name>
    <name evidence="5" type="ORF">OVA965_LOCUS30577</name>
    <name evidence="6" type="ORF">SRO942_LOCUS11358</name>
    <name evidence="7" type="ORF">TMI583_LOCUS31384</name>
</gene>
<dbReference type="Proteomes" id="UP000682733">
    <property type="component" value="Unassembled WGS sequence"/>
</dbReference>
<feature type="coiled-coil region" evidence="1">
    <location>
        <begin position="214"/>
        <end position="329"/>
    </location>
</feature>
<feature type="domain" description="G" evidence="3">
    <location>
        <begin position="39"/>
        <end position="127"/>
    </location>
</feature>
<organism evidence="4 8">
    <name type="scientific">Didymodactylos carnosus</name>
    <dbReference type="NCBI Taxonomy" id="1234261"/>
    <lineage>
        <taxon>Eukaryota</taxon>
        <taxon>Metazoa</taxon>
        <taxon>Spiralia</taxon>
        <taxon>Gnathifera</taxon>
        <taxon>Rotifera</taxon>
        <taxon>Eurotatoria</taxon>
        <taxon>Bdelloidea</taxon>
        <taxon>Philodinida</taxon>
        <taxon>Philodinidae</taxon>
        <taxon>Didymodactylos</taxon>
    </lineage>
</organism>
<dbReference type="GO" id="GO:0005525">
    <property type="term" value="F:GTP binding"/>
    <property type="evidence" value="ECO:0007669"/>
    <property type="project" value="InterPro"/>
</dbReference>
<dbReference type="EMBL" id="CAJNOQ010002346">
    <property type="protein sequence ID" value="CAF0953286.1"/>
    <property type="molecule type" value="Genomic_DNA"/>
</dbReference>
<protein>
    <recommendedName>
        <fullName evidence="3">G domain-containing protein</fullName>
    </recommendedName>
</protein>
<dbReference type="Proteomes" id="UP000677228">
    <property type="component" value="Unassembled WGS sequence"/>
</dbReference>
<dbReference type="EMBL" id="CAJOBC010002344">
    <property type="protein sequence ID" value="CAF3728649.1"/>
    <property type="molecule type" value="Genomic_DNA"/>
</dbReference>
<keyword evidence="2" id="KW-1133">Transmembrane helix</keyword>
<evidence type="ECO:0000313" key="8">
    <source>
        <dbReference type="Proteomes" id="UP000663829"/>
    </source>
</evidence>
<keyword evidence="8" id="KW-1185">Reference proteome</keyword>
<reference evidence="4" key="1">
    <citation type="submission" date="2021-02" db="EMBL/GenBank/DDBJ databases">
        <authorList>
            <person name="Nowell W R."/>
        </authorList>
    </citation>
    <scope>NUCLEOTIDE SEQUENCE</scope>
</reference>
<evidence type="ECO:0000313" key="7">
    <source>
        <dbReference type="EMBL" id="CAF4157143.1"/>
    </source>
</evidence>
<evidence type="ECO:0000313" key="4">
    <source>
        <dbReference type="EMBL" id="CAF0953286.1"/>
    </source>
</evidence>
<dbReference type="Proteomes" id="UP000681722">
    <property type="component" value="Unassembled WGS sequence"/>
</dbReference>
<proteinExistence type="predicted"/>
<keyword evidence="2" id="KW-0472">Membrane</keyword>
<evidence type="ECO:0000256" key="1">
    <source>
        <dbReference type="SAM" id="Coils"/>
    </source>
</evidence>
<dbReference type="CDD" id="cd00882">
    <property type="entry name" value="Ras_like_GTPase"/>
    <property type="match status" value="1"/>
</dbReference>
<dbReference type="EMBL" id="CAJNOK010022320">
    <property type="protein sequence ID" value="CAF1346199.1"/>
    <property type="molecule type" value="Genomic_DNA"/>
</dbReference>
<dbReference type="Gene3D" id="3.40.50.300">
    <property type="entry name" value="P-loop containing nucleotide triphosphate hydrolases"/>
    <property type="match status" value="1"/>
</dbReference>
<dbReference type="Proteomes" id="UP000663829">
    <property type="component" value="Unassembled WGS sequence"/>
</dbReference>
<dbReference type="SUPFAM" id="SSF52540">
    <property type="entry name" value="P-loop containing nucleoside triphosphate hydrolases"/>
    <property type="match status" value="1"/>
</dbReference>
<name>A0A814DEY5_9BILA</name>
<dbReference type="OrthoDB" id="9986147at2759"/>
<dbReference type="AlphaFoldDB" id="A0A814DEY5"/>
<evidence type="ECO:0000256" key="2">
    <source>
        <dbReference type="SAM" id="Phobius"/>
    </source>
</evidence>
<dbReference type="InterPro" id="IPR027417">
    <property type="entry name" value="P-loop_NTPase"/>
</dbReference>
<dbReference type="SUPFAM" id="SSF103657">
    <property type="entry name" value="BAR/IMD domain-like"/>
    <property type="match status" value="1"/>
</dbReference>
<feature type="transmembrane region" description="Helical" evidence="2">
    <location>
        <begin position="347"/>
        <end position="364"/>
    </location>
</feature>
<sequence>MSCSTSTDLRPFILPSTTGEGLSPARKVNDNYPEKVRRLVLIGLEGVGKTTLINDLTGTKFETSAGKEGCRVSDEQIGSFIVEQYQIDLIDMIGMNCKDPGQWQKELQGRSDAHGVIFYVNGSNGRQSALGDLPRFADYCYNLTIPMLFLYRSGELDNFKNCGESFEVRSQYVKTTDKVQYENLDAVKRKIVDKFKSHTKLDTLIDPIEFCKQMTQLKKVNEQLRQDFEKLQKELQKSQQDVEELQKERQRSQQDFEKLQKELQRSQQDFEKLQKDRVNHSAVYEKRLQKEKDTYTNLKNDMRDREQSYNNALKKEQQLNEALMTKNNEHAAKHEQLIGRYDRTTRNVFLILLLIFVLLGFILFHSRTGMIEDFTALLERS</sequence>
<accession>A0A814DEY5</accession>
<keyword evidence="2" id="KW-0812">Transmembrane</keyword>
<evidence type="ECO:0000313" key="5">
    <source>
        <dbReference type="EMBL" id="CAF1346199.1"/>
    </source>
</evidence>
<evidence type="ECO:0000313" key="6">
    <source>
        <dbReference type="EMBL" id="CAF3728649.1"/>
    </source>
</evidence>
<dbReference type="Pfam" id="PF01926">
    <property type="entry name" value="MMR_HSR1"/>
    <property type="match status" value="1"/>
</dbReference>
<evidence type="ECO:0000259" key="3">
    <source>
        <dbReference type="Pfam" id="PF01926"/>
    </source>
</evidence>
<dbReference type="Gene3D" id="1.20.120.330">
    <property type="entry name" value="Nucleotidyltransferases domain 2"/>
    <property type="match status" value="1"/>
</dbReference>
<dbReference type="InterPro" id="IPR027267">
    <property type="entry name" value="AH/BAR_dom_sf"/>
</dbReference>